<evidence type="ECO:0000256" key="1">
    <source>
        <dbReference type="RuleBase" id="RU003494"/>
    </source>
</evidence>
<dbReference type="InterPro" id="IPR004045">
    <property type="entry name" value="Glutathione_S-Trfase_N"/>
</dbReference>
<dbReference type="Pfam" id="PF02798">
    <property type="entry name" value="GST_N"/>
    <property type="match status" value="1"/>
</dbReference>
<dbReference type="RefSeq" id="WP_072857087.1">
    <property type="nucleotide sequence ID" value="NZ_FQUE01000004.1"/>
</dbReference>
<dbReference type="Proteomes" id="UP000183987">
    <property type="component" value="Unassembled WGS sequence"/>
</dbReference>
<protein>
    <submittedName>
        <fullName evidence="4">GST-like protein</fullName>
    </submittedName>
</protein>
<dbReference type="CDD" id="cd03178">
    <property type="entry name" value="GST_C_Ure2p_like"/>
    <property type="match status" value="1"/>
</dbReference>
<dbReference type="Gene3D" id="1.20.1050.10">
    <property type="match status" value="1"/>
</dbReference>
<feature type="domain" description="GST N-terminal" evidence="2">
    <location>
        <begin position="18"/>
        <end position="104"/>
    </location>
</feature>
<keyword evidence="5" id="KW-1185">Reference proteome</keyword>
<dbReference type="InterPro" id="IPR004046">
    <property type="entry name" value="GST_C"/>
</dbReference>
<feature type="domain" description="GST C-terminal" evidence="3">
    <location>
        <begin position="107"/>
        <end position="232"/>
    </location>
</feature>
<dbReference type="PANTHER" id="PTHR44051">
    <property type="entry name" value="GLUTATHIONE S-TRANSFERASE-RELATED"/>
    <property type="match status" value="1"/>
</dbReference>
<evidence type="ECO:0000313" key="5">
    <source>
        <dbReference type="Proteomes" id="UP000183987"/>
    </source>
</evidence>
<reference evidence="5" key="1">
    <citation type="submission" date="2016-11" db="EMBL/GenBank/DDBJ databases">
        <authorList>
            <person name="Varghese N."/>
            <person name="Submissions S."/>
        </authorList>
    </citation>
    <scope>NUCLEOTIDE SEQUENCE [LARGE SCALE GENOMIC DNA]</scope>
    <source>
        <strain evidence="5">DSM 29326</strain>
    </source>
</reference>
<dbReference type="PROSITE" id="PS50404">
    <property type="entry name" value="GST_NTER"/>
    <property type="match status" value="1"/>
</dbReference>
<dbReference type="PROSITE" id="PS50405">
    <property type="entry name" value="GST_CTER"/>
    <property type="match status" value="1"/>
</dbReference>
<sequence length="232" mass="25219">MTDLSTFPIAARWPAADPTVIQLYSYPTPNGVKASIALEEMGLPYEPHLVTLKDADVKSDAFTSLNPNGKIPAIIDPDGPDGPIGLFESGAILIYLAEKSGKLLGRTAADKAHIIQWVMFQMGGVGPMFGQLGYFYKFAGKDIDDPRPQQRYIDEAKRLLGVVDGALAGRDWIAGDFSIADIALAPWLNALDFYGAKEVTGYDDLKNVPAYVARFYDRPAVQRGKNVPDPKG</sequence>
<dbReference type="PANTHER" id="PTHR44051:SF19">
    <property type="entry name" value="DISULFIDE-BOND OXIDOREDUCTASE YFCG"/>
    <property type="match status" value="1"/>
</dbReference>
<dbReference type="InterPro" id="IPR036282">
    <property type="entry name" value="Glutathione-S-Trfase_C_sf"/>
</dbReference>
<dbReference type="SFLD" id="SFLDS00019">
    <property type="entry name" value="Glutathione_Transferase_(cytos"/>
    <property type="match status" value="1"/>
</dbReference>
<dbReference type="CDD" id="cd03048">
    <property type="entry name" value="GST_N_Ure2p_like"/>
    <property type="match status" value="1"/>
</dbReference>
<evidence type="ECO:0000313" key="4">
    <source>
        <dbReference type="EMBL" id="SHF18715.1"/>
    </source>
</evidence>
<dbReference type="InterPro" id="IPR040079">
    <property type="entry name" value="Glutathione_S-Trfase"/>
</dbReference>
<dbReference type="InterPro" id="IPR010987">
    <property type="entry name" value="Glutathione-S-Trfase_C-like"/>
</dbReference>
<dbReference type="STRING" id="366533.SAMN05444339_10431"/>
<accession>A0A1M4ZL83</accession>
<dbReference type="SUPFAM" id="SSF52833">
    <property type="entry name" value="Thioredoxin-like"/>
    <property type="match status" value="1"/>
</dbReference>
<dbReference type="SUPFAM" id="SSF47616">
    <property type="entry name" value="GST C-terminal domain-like"/>
    <property type="match status" value="1"/>
</dbReference>
<dbReference type="Gene3D" id="3.40.30.10">
    <property type="entry name" value="Glutaredoxin"/>
    <property type="match status" value="1"/>
</dbReference>
<gene>
    <name evidence="4" type="ORF">SAMN05444339_10431</name>
</gene>
<dbReference type="SFLD" id="SFLDG00358">
    <property type="entry name" value="Main_(cytGST)"/>
    <property type="match status" value="1"/>
</dbReference>
<dbReference type="InterPro" id="IPR036249">
    <property type="entry name" value="Thioredoxin-like_sf"/>
</dbReference>
<dbReference type="EMBL" id="FQUE01000004">
    <property type="protein sequence ID" value="SHF18715.1"/>
    <property type="molecule type" value="Genomic_DNA"/>
</dbReference>
<comment type="similarity">
    <text evidence="1">Belongs to the GST superfamily.</text>
</comment>
<evidence type="ECO:0000259" key="3">
    <source>
        <dbReference type="PROSITE" id="PS50405"/>
    </source>
</evidence>
<dbReference type="Pfam" id="PF00043">
    <property type="entry name" value="GST_C"/>
    <property type="match status" value="1"/>
</dbReference>
<dbReference type="AlphaFoldDB" id="A0A1M4ZL83"/>
<proteinExistence type="inferred from homology"/>
<evidence type="ECO:0000259" key="2">
    <source>
        <dbReference type="PROSITE" id="PS50404"/>
    </source>
</evidence>
<name>A0A1M4ZL83_LOKAT</name>
<dbReference type="OrthoDB" id="9803562at2"/>
<organism evidence="4 5">
    <name type="scientific">Loktanella atrilutea</name>
    <dbReference type="NCBI Taxonomy" id="366533"/>
    <lineage>
        <taxon>Bacteria</taxon>
        <taxon>Pseudomonadati</taxon>
        <taxon>Pseudomonadota</taxon>
        <taxon>Alphaproteobacteria</taxon>
        <taxon>Rhodobacterales</taxon>
        <taxon>Roseobacteraceae</taxon>
        <taxon>Loktanella</taxon>
    </lineage>
</organism>
<dbReference type="SFLD" id="SFLDG01151">
    <property type="entry name" value="Main.2:_Nu-like"/>
    <property type="match status" value="1"/>
</dbReference>